<keyword evidence="1" id="KW-0156">Chromatin regulator</keyword>
<dbReference type="SUPFAM" id="SSF57903">
    <property type="entry name" value="FYVE/PHD zinc finger"/>
    <property type="match status" value="1"/>
</dbReference>
<dbReference type="InterPro" id="IPR028651">
    <property type="entry name" value="ING_fam"/>
</dbReference>
<dbReference type="PANTHER" id="PTHR10333">
    <property type="entry name" value="INHIBITOR OF GROWTH PROTEIN"/>
    <property type="match status" value="1"/>
</dbReference>
<feature type="domain" description="Inhibitor of growth protein N-terminal histone-binding" evidence="5">
    <location>
        <begin position="70"/>
        <end position="173"/>
    </location>
</feature>
<feature type="region of interest" description="Disordered" evidence="4">
    <location>
        <begin position="907"/>
        <end position="949"/>
    </location>
</feature>
<comment type="caution">
    <text evidence="6">The sequence shown here is derived from an EMBL/GenBank/DDBJ whole genome shotgun (WGS) entry which is preliminary data.</text>
</comment>
<feature type="compositionally biased region" description="Pro residues" evidence="4">
    <location>
        <begin position="537"/>
        <end position="548"/>
    </location>
</feature>
<dbReference type="Proteomes" id="UP000294003">
    <property type="component" value="Unassembled WGS sequence"/>
</dbReference>
<organism evidence="6 7">
    <name type="scientific">Monosporascus cannonballus</name>
    <dbReference type="NCBI Taxonomy" id="155416"/>
    <lineage>
        <taxon>Eukaryota</taxon>
        <taxon>Fungi</taxon>
        <taxon>Dikarya</taxon>
        <taxon>Ascomycota</taxon>
        <taxon>Pezizomycotina</taxon>
        <taxon>Sordariomycetes</taxon>
        <taxon>Xylariomycetidae</taxon>
        <taxon>Xylariales</taxon>
        <taxon>Xylariales incertae sedis</taxon>
        <taxon>Monosporascus</taxon>
    </lineage>
</organism>
<evidence type="ECO:0000256" key="4">
    <source>
        <dbReference type="SAM" id="MobiDB-lite"/>
    </source>
</evidence>
<feature type="compositionally biased region" description="Low complexity" evidence="4">
    <location>
        <begin position="474"/>
        <end position="486"/>
    </location>
</feature>
<feature type="compositionally biased region" description="Polar residues" evidence="4">
    <location>
        <begin position="1"/>
        <end position="10"/>
    </location>
</feature>
<evidence type="ECO:0000256" key="1">
    <source>
        <dbReference type="ARBA" id="ARBA00022853"/>
    </source>
</evidence>
<dbReference type="InterPro" id="IPR024610">
    <property type="entry name" value="ING_N_histone-binding"/>
</dbReference>
<gene>
    <name evidence="6" type="ORF">DL762_006546</name>
</gene>
<evidence type="ECO:0000313" key="7">
    <source>
        <dbReference type="Proteomes" id="UP000294003"/>
    </source>
</evidence>
<feature type="compositionally biased region" description="Low complexity" evidence="4">
    <location>
        <begin position="554"/>
        <end position="587"/>
    </location>
</feature>
<feature type="compositionally biased region" description="Polar residues" evidence="4">
    <location>
        <begin position="642"/>
        <end position="654"/>
    </location>
</feature>
<feature type="compositionally biased region" description="Low complexity" evidence="4">
    <location>
        <begin position="287"/>
        <end position="298"/>
    </location>
</feature>
<feature type="compositionally biased region" description="Pro residues" evidence="4">
    <location>
        <begin position="813"/>
        <end position="822"/>
    </location>
</feature>
<feature type="compositionally biased region" description="Basic residues" evidence="4">
    <location>
        <begin position="263"/>
        <end position="277"/>
    </location>
</feature>
<feature type="compositionally biased region" description="Basic residues" evidence="4">
    <location>
        <begin position="728"/>
        <end position="742"/>
    </location>
</feature>
<feature type="compositionally biased region" description="Low complexity" evidence="4">
    <location>
        <begin position="252"/>
        <end position="262"/>
    </location>
</feature>
<dbReference type="PANTHER" id="PTHR10333:SF103">
    <property type="entry name" value="INHIBITOR OF GROWTH PROTEIN 3"/>
    <property type="match status" value="1"/>
</dbReference>
<dbReference type="InterPro" id="IPR013083">
    <property type="entry name" value="Znf_RING/FYVE/PHD"/>
</dbReference>
<protein>
    <recommendedName>
        <fullName evidence="5">Inhibitor of growth protein N-terminal histone-binding domain-containing protein</fullName>
    </recommendedName>
</protein>
<feature type="region of interest" description="Disordered" evidence="4">
    <location>
        <begin position="1"/>
        <end position="53"/>
    </location>
</feature>
<feature type="region of interest" description="Disordered" evidence="4">
    <location>
        <begin position="369"/>
        <end position="407"/>
    </location>
</feature>
<feature type="region of interest" description="Disordered" evidence="4">
    <location>
        <begin position="457"/>
        <end position="765"/>
    </location>
</feature>
<feature type="compositionally biased region" description="Acidic residues" evidence="4">
    <location>
        <begin position="751"/>
        <end position="765"/>
    </location>
</feature>
<feature type="compositionally biased region" description="Pro residues" evidence="4">
    <location>
        <begin position="600"/>
        <end position="612"/>
    </location>
</feature>
<keyword evidence="3" id="KW-0804">Transcription</keyword>
<feature type="region of interest" description="Disordered" evidence="4">
    <location>
        <begin position="235"/>
        <end position="298"/>
    </location>
</feature>
<proteinExistence type="predicted"/>
<evidence type="ECO:0000259" key="5">
    <source>
        <dbReference type="SMART" id="SM01408"/>
    </source>
</evidence>
<feature type="compositionally biased region" description="Polar residues" evidence="4">
    <location>
        <begin position="794"/>
        <end position="809"/>
    </location>
</feature>
<dbReference type="Gene3D" id="6.10.140.1740">
    <property type="match status" value="1"/>
</dbReference>
<feature type="region of interest" description="Disordered" evidence="4">
    <location>
        <begin position="787"/>
        <end position="823"/>
    </location>
</feature>
<reference evidence="6 7" key="1">
    <citation type="submission" date="2018-06" db="EMBL/GenBank/DDBJ databases">
        <title>Complete Genomes of Monosporascus.</title>
        <authorList>
            <person name="Robinson A.J."/>
            <person name="Natvig D.O."/>
        </authorList>
    </citation>
    <scope>NUCLEOTIDE SEQUENCE [LARGE SCALE GENOMIC DNA]</scope>
    <source>
        <strain evidence="6 7">CBS 609.92</strain>
    </source>
</reference>
<name>A0ABY0H634_9PEZI</name>
<dbReference type="EMBL" id="QJNS01000212">
    <property type="protein sequence ID" value="RYO82592.1"/>
    <property type="molecule type" value="Genomic_DNA"/>
</dbReference>
<dbReference type="InterPro" id="IPR011011">
    <property type="entry name" value="Znf_FYVE_PHD"/>
</dbReference>
<keyword evidence="7" id="KW-1185">Reference proteome</keyword>
<feature type="compositionally biased region" description="Basic and acidic residues" evidence="4">
    <location>
        <begin position="939"/>
        <end position="949"/>
    </location>
</feature>
<evidence type="ECO:0000256" key="2">
    <source>
        <dbReference type="ARBA" id="ARBA00023015"/>
    </source>
</evidence>
<dbReference type="Gene3D" id="3.30.40.10">
    <property type="entry name" value="Zinc/RING finger domain, C3HC4 (zinc finger)"/>
    <property type="match status" value="1"/>
</dbReference>
<evidence type="ECO:0000256" key="3">
    <source>
        <dbReference type="ARBA" id="ARBA00023163"/>
    </source>
</evidence>
<sequence>MAAMGATNQGVGAELHDGDMDISPVDKTAASQNQVFPPLEPANNAGPGSRAGDLESQRFSMRADPDAQATVTDYLDFTEYLPADMVRSLTLIGKLDQRYIDASSTVDELTTLWGKLPSLPADQRPEPTKLRADISANLDRAVSSRAYSYAEACRMHENVIRHYHKAKTILSKLQTMLDNYDDQPKSPVQTKSPQVIRAPKITLRIDSSGQKVQRVPRITVPGEVLAPYEIDFNTYSSSSEESSDEDTPTTPPRQVTTPAPRIKIVKTPKMPKPKVPKQPRPPRASLSTPSGTATATVSTSTALAQLKPPPENAVPGSPDAPWLQLTPYELAKLRKRMKKNAVWNPSDTMIARELKALGRGVEAFKAAQKKAEDEGRPFEPNLPAPVVDAESGAQHPPEGAISAEALTADEVQLSNRGMKLNEAKKLKREALAKMAADEAEESARKMTEAVRMMFLNQEASPSAAGNAPEKALDASQGQGKASSSKSQGKKRKRDSMSQTPVAEKPEGPESQPPRPQLKRTKTETPVPPPQLTQRPTSVPPPTETPVPVPQLGQPITSKTPVPVPVPISSESSMTAAKSAASPPGGTSPVPPPTVTTTVPTKPPAETPVPPPIKTSTTPILPPTREMPKRETRQNLQPAAANPRQSSSRANTPATTPVPEPQSATARRPTSRGKTASQEPPPTLMAERPRRTSTARNTPVPELRQPSKRAKRPAPGVVTTNSGGTSAVGKRKAAPRKKARGSKKGANQQPEQEVEVEVDDDGNVIDPDEPRYCLCNGVSFGTMIQCDNVDHRSPRNNGGRTPAMNRSSRSPGLPGHPPPPPPNDKLRAFIRNFYATSDDPNRDEEWVASFAPDAVLIMGDRWLLLDGMKLRTLAPPARYLARIDPPAAPRHVGETSGRVGTASLRALPAAPAFSDSDGDGRGRVGYEYTAPRPHGLGAQGERRTPGPEEG</sequence>
<keyword evidence="2" id="KW-0805">Transcription regulation</keyword>
<evidence type="ECO:0000313" key="6">
    <source>
        <dbReference type="EMBL" id="RYO82592.1"/>
    </source>
</evidence>
<accession>A0ABY0H634</accession>
<dbReference type="SMART" id="SM01408">
    <property type="entry name" value="ING"/>
    <property type="match status" value="1"/>
</dbReference>